<dbReference type="InParanoid" id="A0A1E7FCJ2"/>
<organism evidence="2 3">
    <name type="scientific">Fragilariopsis cylindrus CCMP1102</name>
    <dbReference type="NCBI Taxonomy" id="635003"/>
    <lineage>
        <taxon>Eukaryota</taxon>
        <taxon>Sar</taxon>
        <taxon>Stramenopiles</taxon>
        <taxon>Ochrophyta</taxon>
        <taxon>Bacillariophyta</taxon>
        <taxon>Bacillariophyceae</taxon>
        <taxon>Bacillariophycidae</taxon>
        <taxon>Bacillariales</taxon>
        <taxon>Bacillariaceae</taxon>
        <taxon>Fragilariopsis</taxon>
    </lineage>
</organism>
<protein>
    <submittedName>
        <fullName evidence="2">Uncharacterized protein</fullName>
    </submittedName>
</protein>
<reference evidence="2 3" key="1">
    <citation type="submission" date="2016-09" db="EMBL/GenBank/DDBJ databases">
        <title>Extensive genetic diversity and differential bi-allelic expression allows diatom success in the polar Southern Ocean.</title>
        <authorList>
            <consortium name="DOE Joint Genome Institute"/>
            <person name="Mock T."/>
            <person name="Otillar R.P."/>
            <person name="Strauss J."/>
            <person name="Dupont C."/>
            <person name="Frickenhaus S."/>
            <person name="Maumus F."/>
            <person name="Mcmullan M."/>
            <person name="Sanges R."/>
            <person name="Schmutz J."/>
            <person name="Toseland A."/>
            <person name="Valas R."/>
            <person name="Veluchamy A."/>
            <person name="Ward B.J."/>
            <person name="Allen A."/>
            <person name="Barry K."/>
            <person name="Falciatore A."/>
            <person name="Ferrante M."/>
            <person name="Fortunato A.E."/>
            <person name="Gloeckner G."/>
            <person name="Gruber A."/>
            <person name="Hipkin R."/>
            <person name="Janech M."/>
            <person name="Kroth P."/>
            <person name="Leese F."/>
            <person name="Lindquist E."/>
            <person name="Lyon B.R."/>
            <person name="Martin J."/>
            <person name="Mayer C."/>
            <person name="Parker M."/>
            <person name="Quesneville H."/>
            <person name="Raymond J."/>
            <person name="Uhlig C."/>
            <person name="Valentin K.U."/>
            <person name="Worden A.Z."/>
            <person name="Armbrust E.V."/>
            <person name="Bowler C."/>
            <person name="Green B."/>
            <person name="Moulton V."/>
            <person name="Van Oosterhout C."/>
            <person name="Grigoriev I."/>
        </authorList>
    </citation>
    <scope>NUCLEOTIDE SEQUENCE [LARGE SCALE GENOMIC DNA]</scope>
    <source>
        <strain evidence="2 3">CCMP1102</strain>
    </source>
</reference>
<keyword evidence="3" id="KW-1185">Reference proteome</keyword>
<proteinExistence type="predicted"/>
<dbReference type="Proteomes" id="UP000095751">
    <property type="component" value="Unassembled WGS sequence"/>
</dbReference>
<dbReference type="EMBL" id="KV784359">
    <property type="protein sequence ID" value="OEU15871.1"/>
    <property type="molecule type" value="Genomic_DNA"/>
</dbReference>
<evidence type="ECO:0000313" key="2">
    <source>
        <dbReference type="EMBL" id="OEU15871.1"/>
    </source>
</evidence>
<accession>A0A1E7FCJ2</accession>
<dbReference type="AlphaFoldDB" id="A0A1E7FCJ2"/>
<name>A0A1E7FCJ2_9STRA</name>
<evidence type="ECO:0000256" key="1">
    <source>
        <dbReference type="SAM" id="SignalP"/>
    </source>
</evidence>
<sequence>MYLKVLVLLSLAAAAQGVISAQCEAESDLLANDAALVAVRPFVSCDIDLNEASSCTIDAGGMYDQFETLCIAKGGQYYEQDIVLDCTVLVFGQIFDADYFYKNSGSCVGANCSNSENEEAFDREIFPELEKEFAAQGFSCDISAGSVAGSTLALVSAIMLVATVSFF</sequence>
<evidence type="ECO:0000313" key="3">
    <source>
        <dbReference type="Proteomes" id="UP000095751"/>
    </source>
</evidence>
<gene>
    <name evidence="2" type="ORF">FRACYDRAFT_269525</name>
</gene>
<feature type="signal peptide" evidence="1">
    <location>
        <begin position="1"/>
        <end position="17"/>
    </location>
</feature>
<dbReference type="KEGG" id="fcy:FRACYDRAFT_269525"/>
<keyword evidence="1" id="KW-0732">Signal</keyword>
<feature type="chain" id="PRO_5009192932" evidence="1">
    <location>
        <begin position="18"/>
        <end position="167"/>
    </location>
</feature>